<feature type="transmembrane region" description="Helical" evidence="6">
    <location>
        <begin position="96"/>
        <end position="118"/>
    </location>
</feature>
<comment type="similarity">
    <text evidence="2">Belongs to the EamA transporter family.</text>
</comment>
<evidence type="ECO:0000313" key="8">
    <source>
        <dbReference type="EMBL" id="XBH05622.1"/>
    </source>
</evidence>
<evidence type="ECO:0000256" key="1">
    <source>
        <dbReference type="ARBA" id="ARBA00004141"/>
    </source>
</evidence>
<feature type="transmembrane region" description="Helical" evidence="6">
    <location>
        <begin position="277"/>
        <end position="294"/>
    </location>
</feature>
<dbReference type="InterPro" id="IPR050638">
    <property type="entry name" value="AA-Vitamin_Transporters"/>
</dbReference>
<evidence type="ECO:0000256" key="3">
    <source>
        <dbReference type="ARBA" id="ARBA00022692"/>
    </source>
</evidence>
<dbReference type="Pfam" id="PF00892">
    <property type="entry name" value="EamA"/>
    <property type="match status" value="2"/>
</dbReference>
<feature type="transmembrane region" description="Helical" evidence="6">
    <location>
        <begin position="254"/>
        <end position="271"/>
    </location>
</feature>
<feature type="domain" description="EamA" evidence="7">
    <location>
        <begin position="11"/>
        <end position="142"/>
    </location>
</feature>
<reference evidence="8" key="1">
    <citation type="submission" date="2024-05" db="EMBL/GenBank/DDBJ databases">
        <title>Planctomycetes of the genus Singulisphaera possess chitinolytic capabilities.</title>
        <authorList>
            <person name="Ivanova A."/>
        </authorList>
    </citation>
    <scope>NUCLEOTIDE SEQUENCE</scope>
    <source>
        <strain evidence="8">Ch08T</strain>
    </source>
</reference>
<dbReference type="EMBL" id="CP155447">
    <property type="protein sequence ID" value="XBH05622.1"/>
    <property type="molecule type" value="Genomic_DNA"/>
</dbReference>
<comment type="subcellular location">
    <subcellularLocation>
        <location evidence="1">Membrane</location>
        <topology evidence="1">Multi-pass membrane protein</topology>
    </subcellularLocation>
</comment>
<dbReference type="AlphaFoldDB" id="A0AAU7CKG8"/>
<evidence type="ECO:0000256" key="6">
    <source>
        <dbReference type="SAM" id="Phobius"/>
    </source>
</evidence>
<name>A0AAU7CKG8_9BACT</name>
<proteinExistence type="inferred from homology"/>
<organism evidence="8">
    <name type="scientific">Singulisphaera sp. Ch08</name>
    <dbReference type="NCBI Taxonomy" id="3120278"/>
    <lineage>
        <taxon>Bacteria</taxon>
        <taxon>Pseudomonadati</taxon>
        <taxon>Planctomycetota</taxon>
        <taxon>Planctomycetia</taxon>
        <taxon>Isosphaerales</taxon>
        <taxon>Isosphaeraceae</taxon>
        <taxon>Singulisphaera</taxon>
    </lineage>
</organism>
<feature type="transmembrane region" description="Helical" evidence="6">
    <location>
        <begin position="224"/>
        <end position="242"/>
    </location>
</feature>
<keyword evidence="4 6" id="KW-1133">Transmembrane helix</keyword>
<dbReference type="PANTHER" id="PTHR32322:SF2">
    <property type="entry name" value="EAMA DOMAIN-CONTAINING PROTEIN"/>
    <property type="match status" value="1"/>
</dbReference>
<keyword evidence="5 6" id="KW-0472">Membrane</keyword>
<feature type="domain" description="EamA" evidence="7">
    <location>
        <begin position="155"/>
        <end position="293"/>
    </location>
</feature>
<feature type="transmembrane region" description="Helical" evidence="6">
    <location>
        <begin position="12"/>
        <end position="32"/>
    </location>
</feature>
<dbReference type="PANTHER" id="PTHR32322">
    <property type="entry name" value="INNER MEMBRANE TRANSPORTER"/>
    <property type="match status" value="1"/>
</dbReference>
<evidence type="ECO:0000259" key="7">
    <source>
        <dbReference type="Pfam" id="PF00892"/>
    </source>
</evidence>
<feature type="transmembrane region" description="Helical" evidence="6">
    <location>
        <begin position="125"/>
        <end position="142"/>
    </location>
</feature>
<dbReference type="InterPro" id="IPR037185">
    <property type="entry name" value="EmrE-like"/>
</dbReference>
<dbReference type="NCBIfam" id="NF008432">
    <property type="entry name" value="PRK11272.1"/>
    <property type="match status" value="1"/>
</dbReference>
<keyword evidence="3 6" id="KW-0812">Transmembrane</keyword>
<dbReference type="RefSeq" id="WP_406698464.1">
    <property type="nucleotide sequence ID" value="NZ_CP155447.1"/>
</dbReference>
<evidence type="ECO:0000256" key="5">
    <source>
        <dbReference type="ARBA" id="ARBA00023136"/>
    </source>
</evidence>
<evidence type="ECO:0000256" key="2">
    <source>
        <dbReference type="ARBA" id="ARBA00007362"/>
    </source>
</evidence>
<gene>
    <name evidence="8" type="primary">yedA</name>
    <name evidence="8" type="ORF">V5E97_06265</name>
</gene>
<accession>A0AAU7CKG8</accession>
<feature type="transmembrane region" description="Helical" evidence="6">
    <location>
        <begin position="38"/>
        <end position="57"/>
    </location>
</feature>
<dbReference type="GO" id="GO:0016020">
    <property type="term" value="C:membrane"/>
    <property type="evidence" value="ECO:0007669"/>
    <property type="project" value="UniProtKB-SubCell"/>
</dbReference>
<protein>
    <submittedName>
        <fullName evidence="8">Drug/metabolite exporter YedA</fullName>
    </submittedName>
</protein>
<dbReference type="InterPro" id="IPR000620">
    <property type="entry name" value="EamA_dom"/>
</dbReference>
<dbReference type="SUPFAM" id="SSF103481">
    <property type="entry name" value="Multidrug resistance efflux transporter EmrE"/>
    <property type="match status" value="2"/>
</dbReference>
<feature type="transmembrane region" description="Helical" evidence="6">
    <location>
        <begin position="154"/>
        <end position="174"/>
    </location>
</feature>
<evidence type="ECO:0000256" key="4">
    <source>
        <dbReference type="ARBA" id="ARBA00022989"/>
    </source>
</evidence>
<sequence length="313" mass="32639">MRSERKKWLTIAAFAVVYLVWGSTYLAIRFGLQSMPPLLMAGSRFLVAGTILCGWALARGASLPTRGQWLRATVAGILMLVLGNGCVTWAEQYVPSGIAALLVASEPFWLVLTAWGFFGGRRPGLRTSAGLMIGLMGVGLLVTPEGGGANGAMLAGSLAIILAAFAWAVGSLYLRRAALPESPALSTGMQMLSGGAILAGLGLLRGEAAGFQLSTVTTTSVLAWLYLIGFGSILAFTAYIWLLTETTPARLSTYAYVNPVVAVLLGSVVAHEPIAPLGWAAMVVIVASVALVTTGEQEEDVPGLVPVTLGEQT</sequence>
<feature type="transmembrane region" description="Helical" evidence="6">
    <location>
        <begin position="69"/>
        <end position="90"/>
    </location>
</feature>